<dbReference type="Pfam" id="PF01610">
    <property type="entry name" value="DDE_Tnp_ISL3"/>
    <property type="match status" value="1"/>
</dbReference>
<dbReference type="EMBL" id="UGYO01000001">
    <property type="protein sequence ID" value="SUI62368.1"/>
    <property type="molecule type" value="Genomic_DNA"/>
</dbReference>
<organism evidence="3 4">
    <name type="scientific">Shewanella algae</name>
    <dbReference type="NCBI Taxonomy" id="38313"/>
    <lineage>
        <taxon>Bacteria</taxon>
        <taxon>Pseudomonadati</taxon>
        <taxon>Pseudomonadota</taxon>
        <taxon>Gammaproteobacteria</taxon>
        <taxon>Alteromonadales</taxon>
        <taxon>Shewanellaceae</taxon>
        <taxon>Shewanella</taxon>
    </lineage>
</organism>
<keyword evidence="4" id="KW-1185">Reference proteome</keyword>
<dbReference type="Proteomes" id="UP000254069">
    <property type="component" value="Unassembled WGS sequence"/>
</dbReference>
<dbReference type="PANTHER" id="PTHR33498:SF1">
    <property type="entry name" value="TRANSPOSASE FOR INSERTION SEQUENCE ELEMENT IS1557"/>
    <property type="match status" value="1"/>
</dbReference>
<name>A0A379ZI07_9GAMM</name>
<accession>A0A379ZI07</accession>
<evidence type="ECO:0000259" key="1">
    <source>
        <dbReference type="Pfam" id="PF01610"/>
    </source>
</evidence>
<dbReference type="AlphaFoldDB" id="A0A379ZI07"/>
<dbReference type="RefSeq" id="WP_115389528.1">
    <property type="nucleotide sequence ID" value="NZ_UGYO01000001.1"/>
</dbReference>
<proteinExistence type="predicted"/>
<dbReference type="PANTHER" id="PTHR33498">
    <property type="entry name" value="TRANSPOSASE FOR INSERTION SEQUENCE ELEMENT IS1557"/>
    <property type="match status" value="1"/>
</dbReference>
<dbReference type="InterPro" id="IPR032877">
    <property type="entry name" value="Transposase_HTH"/>
</dbReference>
<feature type="domain" description="Transposase IS204/IS1001/IS1096/IS1165 DDE" evidence="1">
    <location>
        <begin position="149"/>
        <end position="387"/>
    </location>
</feature>
<dbReference type="NCBIfam" id="NF033550">
    <property type="entry name" value="transpos_ISL3"/>
    <property type="match status" value="1"/>
</dbReference>
<evidence type="ECO:0000313" key="3">
    <source>
        <dbReference type="EMBL" id="SUI62368.1"/>
    </source>
</evidence>
<feature type="domain" description="Transposase IS204/IS1001/IS1096/IS1165 helix-turn-helix" evidence="2">
    <location>
        <begin position="84"/>
        <end position="133"/>
    </location>
</feature>
<dbReference type="InterPro" id="IPR047951">
    <property type="entry name" value="Transpos_ISL3"/>
</dbReference>
<dbReference type="InterPro" id="IPR002560">
    <property type="entry name" value="Transposase_DDE"/>
</dbReference>
<evidence type="ECO:0000259" key="2">
    <source>
        <dbReference type="Pfam" id="PF13542"/>
    </source>
</evidence>
<reference evidence="3 4" key="1">
    <citation type="submission" date="2018-06" db="EMBL/GenBank/DDBJ databases">
        <authorList>
            <consortium name="Pathogen Informatics"/>
            <person name="Doyle S."/>
        </authorList>
    </citation>
    <scope>NUCLEOTIDE SEQUENCE [LARGE SCALE GENOMIC DNA]</scope>
    <source>
        <strain evidence="3 4">NCTC10738</strain>
    </source>
</reference>
<dbReference type="Pfam" id="PF13542">
    <property type="entry name" value="HTH_Tnp_ISL3"/>
    <property type="match status" value="1"/>
</dbReference>
<sequence length="397" mass="46311">MSNITFPIALWEGFEAVHTEQNQQTLIIHLKPIDNGHCACGKPAKAVHDASLRSVSERTILAFQVQLRLPVRRILCPNCGIVREHISWLKPYARQTTLLIEHVEALLKLLPIKHISQLLGLHWHTIKTIDKRRLAREVTEPDWSRVKRLVMDEFALFKGHRYATVVADADTHQVLWIGEGRSREAIRPFFVKLGQYCQQIEAVAMDMNTAFDLEVQKHCPQAKVVYDLFHVVAKYGREVIDRVRVDQANQLKHDKPARKRVKRGRWVLLKNRDNLTDKQAGYLNELLESNKSLMTVYLLREQLKEMWYCTDEAEATAQWNLWWQQVRESGIRPLLQFGQRLKNYLHGIVASAVHPLHTCRLEGMNNKIKLLKRMGYGYRDTEYFFLKVREAFPGDPR</sequence>
<gene>
    <name evidence="3" type="ORF">NCTC10738_01628</name>
</gene>
<protein>
    <submittedName>
        <fullName evidence="3">Transposase and inactivated derivatives</fullName>
    </submittedName>
</protein>
<evidence type="ECO:0000313" key="4">
    <source>
        <dbReference type="Proteomes" id="UP000254069"/>
    </source>
</evidence>